<dbReference type="EMBL" id="CAWUFR010000247">
    <property type="protein sequence ID" value="CAK6974068.1"/>
    <property type="molecule type" value="Genomic_DNA"/>
</dbReference>
<dbReference type="Proteomes" id="UP001314229">
    <property type="component" value="Unassembled WGS sequence"/>
</dbReference>
<keyword evidence="2" id="KW-1185">Reference proteome</keyword>
<comment type="caution">
    <text evidence="1">The sequence shown here is derived from an EMBL/GenBank/DDBJ whole genome shotgun (WGS) entry which is preliminary data.</text>
</comment>
<accession>A0AAV1PRE6</accession>
<evidence type="ECO:0000313" key="2">
    <source>
        <dbReference type="Proteomes" id="UP001314229"/>
    </source>
</evidence>
<protein>
    <submittedName>
        <fullName evidence="1">Uncharacterized protein</fullName>
    </submittedName>
</protein>
<name>A0AAV1PRE6_SCOSC</name>
<sequence>MLKPDDQKITWITSHEGVWLMLKPDDQKITWITSHEGINLPRFSSLTVGLYGFSTLLACDGLVTCWSPSLAELMRAVPLPTSVN</sequence>
<evidence type="ECO:0000313" key="1">
    <source>
        <dbReference type="EMBL" id="CAK6974068.1"/>
    </source>
</evidence>
<proteinExistence type="predicted"/>
<organism evidence="1 2">
    <name type="scientific">Scomber scombrus</name>
    <name type="common">Atlantic mackerel</name>
    <name type="synonym">Scomber vernalis</name>
    <dbReference type="NCBI Taxonomy" id="13677"/>
    <lineage>
        <taxon>Eukaryota</taxon>
        <taxon>Metazoa</taxon>
        <taxon>Chordata</taxon>
        <taxon>Craniata</taxon>
        <taxon>Vertebrata</taxon>
        <taxon>Euteleostomi</taxon>
        <taxon>Actinopterygii</taxon>
        <taxon>Neopterygii</taxon>
        <taxon>Teleostei</taxon>
        <taxon>Neoteleostei</taxon>
        <taxon>Acanthomorphata</taxon>
        <taxon>Pelagiaria</taxon>
        <taxon>Scombriformes</taxon>
        <taxon>Scombridae</taxon>
        <taxon>Scomber</taxon>
    </lineage>
</organism>
<reference evidence="1 2" key="1">
    <citation type="submission" date="2024-01" db="EMBL/GenBank/DDBJ databases">
        <authorList>
            <person name="Alioto T."/>
            <person name="Alioto T."/>
            <person name="Gomez Garrido J."/>
        </authorList>
    </citation>
    <scope>NUCLEOTIDE SEQUENCE [LARGE SCALE GENOMIC DNA]</scope>
</reference>
<gene>
    <name evidence="1" type="ORF">FSCOSCO3_A021584</name>
</gene>
<dbReference type="AlphaFoldDB" id="A0AAV1PRE6"/>